<dbReference type="EMBL" id="MU393680">
    <property type="protein sequence ID" value="KAI4858850.1"/>
    <property type="molecule type" value="Genomic_DNA"/>
</dbReference>
<reference evidence="1 2" key="1">
    <citation type="journal article" date="2022" name="New Phytol.">
        <title>Ecological generalism drives hyperdiversity of secondary metabolite gene clusters in xylarialean endophytes.</title>
        <authorList>
            <person name="Franco M.E.E."/>
            <person name="Wisecaver J.H."/>
            <person name="Arnold A.E."/>
            <person name="Ju Y.M."/>
            <person name="Slot J.C."/>
            <person name="Ahrendt S."/>
            <person name="Moore L.P."/>
            <person name="Eastman K.E."/>
            <person name="Scott K."/>
            <person name="Konkel Z."/>
            <person name="Mondo S.J."/>
            <person name="Kuo A."/>
            <person name="Hayes R.D."/>
            <person name="Haridas S."/>
            <person name="Andreopoulos B."/>
            <person name="Riley R."/>
            <person name="LaButti K."/>
            <person name="Pangilinan J."/>
            <person name="Lipzen A."/>
            <person name="Amirebrahimi M."/>
            <person name="Yan J."/>
            <person name="Adam C."/>
            <person name="Keymanesh K."/>
            <person name="Ng V."/>
            <person name="Louie K."/>
            <person name="Northen T."/>
            <person name="Drula E."/>
            <person name="Henrissat B."/>
            <person name="Hsieh H.M."/>
            <person name="Youens-Clark K."/>
            <person name="Lutzoni F."/>
            <person name="Miadlikowska J."/>
            <person name="Eastwood D.C."/>
            <person name="Hamelin R.C."/>
            <person name="Grigoriev I.V."/>
            <person name="U'Ren J.M."/>
        </authorList>
    </citation>
    <scope>NUCLEOTIDE SEQUENCE [LARGE SCALE GENOMIC DNA]</scope>
    <source>
        <strain evidence="1 2">CBS 119005</strain>
    </source>
</reference>
<accession>A0ACB9YHE8</accession>
<sequence>MLSNPLTTALLLMGISALAVSESLPGLLDALVASGASKFAEFIQSDPDVLSLYLSGQVQTVFAPSDSAPDLASGNETLAERAISAAQAAAARYQSSGGITSLGIASRSHPGDVIPTNNQSPLLGGDSQRIVVDTRPVNETSPTKRWVSSYNLRRQANGTAPSQLRISTGLGKITNVIQGDIPYDGGIIHITDSYFTMPQSLSSTSKETGQTAFVEQLSQSNTTSKLDNTQSVTVFLPSNAAFASSNSSTPSSQLVSDHVVPGVSYLPDLQDGTILTTQRGETLAISVRSGRYYVNGGLITQANLVLENGVAHVVNKVLQPTPAAPVPGAASTNSMNLAGLFGVVSYIGMMILA</sequence>
<keyword evidence="2" id="KW-1185">Reference proteome</keyword>
<dbReference type="Proteomes" id="UP001497700">
    <property type="component" value="Unassembled WGS sequence"/>
</dbReference>
<evidence type="ECO:0000313" key="1">
    <source>
        <dbReference type="EMBL" id="KAI4858850.1"/>
    </source>
</evidence>
<proteinExistence type="predicted"/>
<name>A0ACB9YHE8_9PEZI</name>
<gene>
    <name evidence="1" type="ORF">F4820DRAFT_441532</name>
</gene>
<organism evidence="1 2">
    <name type="scientific">Hypoxylon rubiginosum</name>
    <dbReference type="NCBI Taxonomy" id="110542"/>
    <lineage>
        <taxon>Eukaryota</taxon>
        <taxon>Fungi</taxon>
        <taxon>Dikarya</taxon>
        <taxon>Ascomycota</taxon>
        <taxon>Pezizomycotina</taxon>
        <taxon>Sordariomycetes</taxon>
        <taxon>Xylariomycetidae</taxon>
        <taxon>Xylariales</taxon>
        <taxon>Hypoxylaceae</taxon>
        <taxon>Hypoxylon</taxon>
    </lineage>
</organism>
<evidence type="ECO:0000313" key="2">
    <source>
        <dbReference type="Proteomes" id="UP001497700"/>
    </source>
</evidence>
<protein>
    <submittedName>
        <fullName evidence="1">FAS1 domain-containing protein</fullName>
    </submittedName>
</protein>
<comment type="caution">
    <text evidence="1">The sequence shown here is derived from an EMBL/GenBank/DDBJ whole genome shotgun (WGS) entry which is preliminary data.</text>
</comment>